<gene>
    <name evidence="1 2" type="ORF">Bm1398</name>
    <name evidence="1" type="ORF">BM_Bm1398</name>
</gene>
<proteinExistence type="predicted"/>
<dbReference type="WormBase" id="Bm1398">
    <property type="protein sequence ID" value="BM49167"/>
    <property type="gene ID" value="WBGene00221659"/>
</dbReference>
<reference evidence="1" key="2">
    <citation type="submission" date="2012-12" db="EMBL/GenBank/DDBJ databases">
        <authorList>
            <person name="Gao Y.W."/>
            <person name="Fan S.T."/>
            <person name="Sun H.T."/>
            <person name="Wang Z."/>
            <person name="Gao X.L."/>
            <person name="Li Y.G."/>
            <person name="Wang T.C."/>
            <person name="Zhang K."/>
            <person name="Xu W.W."/>
            <person name="Yu Z.J."/>
            <person name="Xia X.Z."/>
        </authorList>
    </citation>
    <scope>NUCLEOTIDE SEQUENCE</scope>
    <source>
        <strain evidence="1">FR3</strain>
    </source>
</reference>
<organism evidence="1">
    <name type="scientific">Brugia malayi</name>
    <name type="common">Filarial nematode worm</name>
    <dbReference type="NCBI Taxonomy" id="6279"/>
    <lineage>
        <taxon>Eukaryota</taxon>
        <taxon>Metazoa</taxon>
        <taxon>Ecdysozoa</taxon>
        <taxon>Nematoda</taxon>
        <taxon>Chromadorea</taxon>
        <taxon>Rhabditida</taxon>
        <taxon>Spirurina</taxon>
        <taxon>Spiruromorpha</taxon>
        <taxon>Filarioidea</taxon>
        <taxon>Onchocercidae</taxon>
        <taxon>Brugia</taxon>
    </lineage>
</organism>
<evidence type="ECO:0000313" key="2">
    <source>
        <dbReference type="WormBase" id="Bm1398"/>
    </source>
</evidence>
<sequence>MCVILNSQESTSPSGFWLFSIGMAFFERFQLHALFRLLLLTVIAASNPKFIMCGQKNYIYCWWAVDIIDVSKSPILYQNGKSVMIENNIKKLCSETKEGRYGISYVDIKILSNNERVHRFVGEKFEGRKHSCLTDTSASDPMKSFRIL</sequence>
<dbReference type="EMBL" id="LN856988">
    <property type="protein sequence ID" value="CDP97617.1"/>
    <property type="molecule type" value="Genomic_DNA"/>
</dbReference>
<evidence type="ECO:0000313" key="1">
    <source>
        <dbReference type="EMBL" id="CDP97617.1"/>
    </source>
</evidence>
<protein>
    <submittedName>
        <fullName evidence="1">Bm1398</fullName>
    </submittedName>
</protein>
<accession>A0A0J9XX14</accession>
<reference evidence="1" key="1">
    <citation type="journal article" date="2007" name="Science">
        <title>Draft genome of the filarial nematode parasite Brugia malayi.</title>
        <authorList>
            <person name="Ghedin E."/>
            <person name="Wang S."/>
            <person name="Spiro D."/>
            <person name="Caler E."/>
            <person name="Zhao Q."/>
            <person name="Crabtree J."/>
            <person name="Allen J.E."/>
            <person name="Delcher A.L."/>
            <person name="Guiliano D.B."/>
            <person name="Miranda-Saavedra D."/>
            <person name="Angiuoli S.V."/>
            <person name="Creasy T."/>
            <person name="Amedeo P."/>
            <person name="Haas B."/>
            <person name="El-Sayed N.M."/>
            <person name="Wortman J.R."/>
            <person name="Feldblyum T."/>
            <person name="Tallon L."/>
            <person name="Schatz M."/>
            <person name="Shumway M."/>
            <person name="Koo H."/>
            <person name="Salzberg S.L."/>
            <person name="Schobel S."/>
            <person name="Pertea M."/>
            <person name="Pop M."/>
            <person name="White O."/>
            <person name="Barton G.J."/>
            <person name="Carlow C.K."/>
            <person name="Crawford M.J."/>
            <person name="Daub J."/>
            <person name="Dimmic M.W."/>
            <person name="Estes C.F."/>
            <person name="Foster J.M."/>
            <person name="Ganatra M."/>
            <person name="Gregory W.F."/>
            <person name="Johnson N.M."/>
            <person name="Jin J."/>
            <person name="Komuniecki R."/>
            <person name="Korf I."/>
            <person name="Kumar S."/>
            <person name="Laney S."/>
            <person name="Li B.W."/>
            <person name="Li W."/>
            <person name="Lindblom T.H."/>
            <person name="Lustigman S."/>
            <person name="Ma D."/>
            <person name="Maina C.V."/>
            <person name="Martin D.M."/>
            <person name="McCarter J.P."/>
            <person name="McReynolds L."/>
            <person name="Mitreva M."/>
            <person name="Nutman T.B."/>
            <person name="Parkinson J."/>
            <person name="Peregrin-Alvarez J.M."/>
            <person name="Poole C."/>
            <person name="Ren Q."/>
            <person name="Saunders L."/>
            <person name="Sluder A.E."/>
            <person name="Smith K."/>
            <person name="Stanke M."/>
            <person name="Unnasch T.R."/>
            <person name="Ware J."/>
            <person name="Wei A.D."/>
            <person name="Weil G."/>
            <person name="Williams D.J."/>
            <person name="Zhang Y."/>
            <person name="Williams S.A."/>
            <person name="Fraser-Liggett C."/>
            <person name="Slatko B."/>
            <person name="Blaxter M.L."/>
            <person name="Scott A.L."/>
        </authorList>
    </citation>
    <scope>NUCLEOTIDE SEQUENCE</scope>
    <source>
        <strain evidence="1">FR3</strain>
    </source>
</reference>
<dbReference type="AlphaFoldDB" id="A0A0J9XX14"/>
<name>A0A0J9XX14_BRUMA</name>